<keyword evidence="3" id="KW-0732">Signal</keyword>
<feature type="chain" id="PRO_5045958159" evidence="3">
    <location>
        <begin position="25"/>
        <end position="619"/>
    </location>
</feature>
<dbReference type="InterPro" id="IPR029058">
    <property type="entry name" value="AB_hydrolase_fold"/>
</dbReference>
<feature type="signal peptide" evidence="3">
    <location>
        <begin position="1"/>
        <end position="24"/>
    </location>
</feature>
<dbReference type="Proteomes" id="UP000768471">
    <property type="component" value="Unassembled WGS sequence"/>
</dbReference>
<feature type="domain" description="Xaa-Pro dipeptidyl-peptidase C-terminal" evidence="4">
    <location>
        <begin position="336"/>
        <end position="579"/>
    </location>
</feature>
<dbReference type="SUPFAM" id="SSF49785">
    <property type="entry name" value="Galactose-binding domain-like"/>
    <property type="match status" value="1"/>
</dbReference>
<dbReference type="InterPro" id="IPR013736">
    <property type="entry name" value="Xaa-Pro_dipept_C"/>
</dbReference>
<keyword evidence="6" id="KW-1185">Reference proteome</keyword>
<name>A0ABS0N9G0_9NEIS</name>
<dbReference type="InterPro" id="IPR008979">
    <property type="entry name" value="Galactose-bd-like_sf"/>
</dbReference>
<evidence type="ECO:0000313" key="5">
    <source>
        <dbReference type="EMBL" id="MBH5328943.1"/>
    </source>
</evidence>
<protein>
    <submittedName>
        <fullName evidence="5">CocE/NonD family hydrolase</fullName>
    </submittedName>
</protein>
<feature type="compositionally biased region" description="Polar residues" evidence="2">
    <location>
        <begin position="590"/>
        <end position="602"/>
    </location>
</feature>
<dbReference type="RefSeq" id="WP_197902854.1">
    <property type="nucleotide sequence ID" value="NZ_JACSGR010000003.1"/>
</dbReference>
<dbReference type="InterPro" id="IPR005674">
    <property type="entry name" value="CocE/Ser_esterase"/>
</dbReference>
<evidence type="ECO:0000313" key="6">
    <source>
        <dbReference type="Proteomes" id="UP000768471"/>
    </source>
</evidence>
<dbReference type="InterPro" id="IPR000383">
    <property type="entry name" value="Xaa-Pro-like_dom"/>
</dbReference>
<dbReference type="Pfam" id="PF08530">
    <property type="entry name" value="PepX_C"/>
    <property type="match status" value="1"/>
</dbReference>
<proteinExistence type="predicted"/>
<dbReference type="SMART" id="SM00939">
    <property type="entry name" value="PepX_C"/>
    <property type="match status" value="1"/>
</dbReference>
<sequence>MNPILRNTLAAAVSAACFTAPAVAQTAPPAAQNVYPGGKGWTPGAAQYGAQIVKDVFVTMPDGVRLEAKIAYPTELAGGKRANAKFPVLIEFTPYEGEGEQERLPYAYLAERGYIVALVHPRGSGKSTGELQQFSRQDGLDAKALIDWAAKLEGGNGKVGMFGCSYPGALSYNGAAYAGRNSPLKAVLSACIGPGAQYRQAWSNNGLPTVLVGTYPGRAAAGSMGGNEAAGRYFTAFGQNFFAGKAEAYDGAYWHDRIPLALTEKIVANGIPVLMWGGWQDLNETGAIRGYTAFQNAVARRNINLPMKPGQKASPRYQLIIGDWVHGAGVDIGVYQQWFDTWLKGADTGLADTATPLHLQEAGSNRWINLSAYPAVQNYTTWHLNADGSLSARAAAQGTNRLDYAAPDAPNGRLRFETAPAAQGMTLSGPISMQVYAQSSNTNLVLLAHLYDVAPDGQTTEITKGAMLGSLSRLDNRATWKDAGGKIIWAWPKLDRDIYLTPRRTQRFDMALEPIQYGLQLNHKLRLELTTQSPSNICDNGKPIGFSAEPCGLTAPQQKTVPGGQYTLLFGGNTPTSIHLPQLPYMAQPTAASGRTPTAWSENTRKFDPEGKHTLPLQW</sequence>
<dbReference type="Gene3D" id="2.60.120.260">
    <property type="entry name" value="Galactose-binding domain-like"/>
    <property type="match status" value="1"/>
</dbReference>
<dbReference type="EMBL" id="JACSGR010000003">
    <property type="protein sequence ID" value="MBH5328943.1"/>
    <property type="molecule type" value="Genomic_DNA"/>
</dbReference>
<organism evidence="5 6">
    <name type="scientific">Eikenella glucosivorans</name>
    <dbReference type="NCBI Taxonomy" id="2766967"/>
    <lineage>
        <taxon>Bacteria</taxon>
        <taxon>Pseudomonadati</taxon>
        <taxon>Pseudomonadota</taxon>
        <taxon>Betaproteobacteria</taxon>
        <taxon>Neisseriales</taxon>
        <taxon>Neisseriaceae</taxon>
        <taxon>Eikenella</taxon>
    </lineage>
</organism>
<reference evidence="5 6" key="1">
    <citation type="submission" date="2020-09" db="EMBL/GenBank/DDBJ databases">
        <title>Eikenella S3660 sp. nov., isolated from a throat swab.</title>
        <authorList>
            <person name="Buhl M."/>
        </authorList>
    </citation>
    <scope>NUCLEOTIDE SEQUENCE [LARGE SCALE GENOMIC DNA]</scope>
    <source>
        <strain evidence="5 6">S3360</strain>
    </source>
</reference>
<gene>
    <name evidence="5" type="ORF">H9Q10_04585</name>
</gene>
<evidence type="ECO:0000256" key="3">
    <source>
        <dbReference type="SAM" id="SignalP"/>
    </source>
</evidence>
<dbReference type="SUPFAM" id="SSF53474">
    <property type="entry name" value="alpha/beta-Hydrolases"/>
    <property type="match status" value="1"/>
</dbReference>
<dbReference type="GO" id="GO:0016787">
    <property type="term" value="F:hydrolase activity"/>
    <property type="evidence" value="ECO:0007669"/>
    <property type="project" value="UniProtKB-KW"/>
</dbReference>
<comment type="caution">
    <text evidence="5">The sequence shown here is derived from an EMBL/GenBank/DDBJ whole genome shotgun (WGS) entry which is preliminary data.</text>
</comment>
<keyword evidence="1 5" id="KW-0378">Hydrolase</keyword>
<dbReference type="PROSITE" id="PS51257">
    <property type="entry name" value="PROKAR_LIPOPROTEIN"/>
    <property type="match status" value="1"/>
</dbReference>
<accession>A0ABS0N9G0</accession>
<feature type="region of interest" description="Disordered" evidence="2">
    <location>
        <begin position="589"/>
        <end position="619"/>
    </location>
</feature>
<dbReference type="Pfam" id="PF02129">
    <property type="entry name" value="Peptidase_S15"/>
    <property type="match status" value="1"/>
</dbReference>
<evidence type="ECO:0000256" key="1">
    <source>
        <dbReference type="ARBA" id="ARBA00022801"/>
    </source>
</evidence>
<evidence type="ECO:0000259" key="4">
    <source>
        <dbReference type="SMART" id="SM00939"/>
    </source>
</evidence>
<dbReference type="Gene3D" id="3.40.50.1820">
    <property type="entry name" value="alpha/beta hydrolase"/>
    <property type="match status" value="1"/>
</dbReference>
<dbReference type="NCBIfam" id="TIGR00976">
    <property type="entry name" value="CocE_NonD"/>
    <property type="match status" value="1"/>
</dbReference>
<feature type="compositionally biased region" description="Basic and acidic residues" evidence="2">
    <location>
        <begin position="603"/>
        <end position="613"/>
    </location>
</feature>
<evidence type="ECO:0000256" key="2">
    <source>
        <dbReference type="SAM" id="MobiDB-lite"/>
    </source>
</evidence>